<organism evidence="7 8">
    <name type="scientific">Priestia flexa</name>
    <dbReference type="NCBI Taxonomy" id="86664"/>
    <lineage>
        <taxon>Bacteria</taxon>
        <taxon>Bacillati</taxon>
        <taxon>Bacillota</taxon>
        <taxon>Bacilli</taxon>
        <taxon>Bacillales</taxon>
        <taxon>Bacillaceae</taxon>
        <taxon>Priestia</taxon>
    </lineage>
</organism>
<protein>
    <submittedName>
        <fullName evidence="7">Recombinase family protein</fullName>
    </submittedName>
</protein>
<keyword evidence="8" id="KW-1185">Reference proteome</keyword>
<dbReference type="SMART" id="SM00857">
    <property type="entry name" value="Resolvase"/>
    <property type="match status" value="1"/>
</dbReference>
<evidence type="ECO:0000313" key="8">
    <source>
        <dbReference type="Proteomes" id="UP001284771"/>
    </source>
</evidence>
<dbReference type="Pfam" id="PF00239">
    <property type="entry name" value="Resolvase"/>
    <property type="match status" value="1"/>
</dbReference>
<proteinExistence type="inferred from homology"/>
<gene>
    <name evidence="7" type="ORF">RIB56_10185</name>
</gene>
<dbReference type="PROSITE" id="PS00397">
    <property type="entry name" value="RECOMBINASES_1"/>
    <property type="match status" value="1"/>
</dbReference>
<dbReference type="Pfam" id="PF02796">
    <property type="entry name" value="HTH_7"/>
    <property type="match status" value="1"/>
</dbReference>
<accession>A0ABU4J674</accession>
<dbReference type="InterPro" id="IPR036162">
    <property type="entry name" value="Resolvase-like_N_sf"/>
</dbReference>
<dbReference type="PROSITE" id="PS51736">
    <property type="entry name" value="RECOMBINASES_3"/>
    <property type="match status" value="1"/>
</dbReference>
<comment type="caution">
    <text evidence="7">The sequence shown here is derived from an EMBL/GenBank/DDBJ whole genome shotgun (WGS) entry which is preliminary data.</text>
</comment>
<comment type="similarity">
    <text evidence="1">Belongs to the site-specific recombinase resolvase family.</text>
</comment>
<dbReference type="Gene3D" id="1.10.10.60">
    <property type="entry name" value="Homeodomain-like"/>
    <property type="match status" value="1"/>
</dbReference>
<evidence type="ECO:0000256" key="3">
    <source>
        <dbReference type="ARBA" id="ARBA00023125"/>
    </source>
</evidence>
<evidence type="ECO:0000256" key="1">
    <source>
        <dbReference type="ARBA" id="ARBA00009913"/>
    </source>
</evidence>
<evidence type="ECO:0000256" key="2">
    <source>
        <dbReference type="ARBA" id="ARBA00022908"/>
    </source>
</evidence>
<dbReference type="InterPro" id="IPR006120">
    <property type="entry name" value="Resolvase_HTH_dom"/>
</dbReference>
<evidence type="ECO:0000256" key="5">
    <source>
        <dbReference type="PROSITE-ProRule" id="PRU10137"/>
    </source>
</evidence>
<name>A0ABU4J674_9BACI</name>
<feature type="active site" description="O-(5'-phospho-DNA)-serine intermediate" evidence="5">
    <location>
        <position position="9"/>
    </location>
</feature>
<dbReference type="InterPro" id="IPR050639">
    <property type="entry name" value="SSR_resolvase"/>
</dbReference>
<keyword evidence="4" id="KW-0233">DNA recombination</keyword>
<keyword evidence="2" id="KW-0229">DNA integration</keyword>
<dbReference type="InterPro" id="IPR006119">
    <property type="entry name" value="Resolv_N"/>
</dbReference>
<dbReference type="PANTHER" id="PTHR30461:SF26">
    <property type="entry name" value="RESOLVASE HOMOLOG YNEB"/>
    <property type="match status" value="1"/>
</dbReference>
<evidence type="ECO:0000313" key="7">
    <source>
        <dbReference type="EMBL" id="MDW8516501.1"/>
    </source>
</evidence>
<feature type="domain" description="Resolvase/invertase-type recombinase catalytic" evidence="6">
    <location>
        <begin position="1"/>
        <end position="144"/>
    </location>
</feature>
<dbReference type="SUPFAM" id="SSF53041">
    <property type="entry name" value="Resolvase-like"/>
    <property type="match status" value="1"/>
</dbReference>
<dbReference type="PANTHER" id="PTHR30461">
    <property type="entry name" value="DNA-INVERTASE FROM LAMBDOID PROPHAGE"/>
    <property type="match status" value="1"/>
</dbReference>
<reference evidence="8" key="1">
    <citation type="submission" date="2023-07" db="EMBL/GenBank/DDBJ databases">
        <title>Draft genomic sequences of Priestia flexa CCM isolated from the soil of an abandoned mine contaminated by free cyanide in the high Andean zone of Tacna, Peru.</title>
        <authorList>
            <person name="Caceda Quiroz C.J."/>
            <person name="Maraza Chooque G.J."/>
            <person name="Fora Quispe G.L."/>
            <person name="Carpio Mamani M."/>
        </authorList>
    </citation>
    <scope>NUCLEOTIDE SEQUENCE [LARGE SCALE GENOMIC DNA]</scope>
    <source>
        <strain evidence="8">CCM</strain>
    </source>
</reference>
<dbReference type="Gene3D" id="3.40.50.1390">
    <property type="entry name" value="Resolvase, N-terminal catalytic domain"/>
    <property type="match status" value="1"/>
</dbReference>
<dbReference type="InterPro" id="IPR006118">
    <property type="entry name" value="Recombinase_CS"/>
</dbReference>
<dbReference type="Proteomes" id="UP001284771">
    <property type="component" value="Unassembled WGS sequence"/>
</dbReference>
<sequence length="207" mass="24255">MIFGYARVSSKDQNLDRQLKELESFGCDKIYTEKQSGKDFDRPFYQEMRSKMRFGDVLVVHDLSRFGRNKEDIRNEWKMLIEEEIDIVVLNMPILDTRKYKELEGMGQLVSDIVLTLLSWMVEEERTRIRTAQREGIEIAKKQGKFRGGVKRYHAGATGKDKVIYHRIVQLLREGKSVMDIHRDVDVARNTIYSIKKDLNFASSDEV</sequence>
<dbReference type="EMBL" id="JAWUZT010000025">
    <property type="protein sequence ID" value="MDW8516501.1"/>
    <property type="molecule type" value="Genomic_DNA"/>
</dbReference>
<keyword evidence="3" id="KW-0238">DNA-binding</keyword>
<evidence type="ECO:0000256" key="4">
    <source>
        <dbReference type="ARBA" id="ARBA00023172"/>
    </source>
</evidence>
<evidence type="ECO:0000259" key="6">
    <source>
        <dbReference type="PROSITE" id="PS51736"/>
    </source>
</evidence>
<dbReference type="CDD" id="cd03768">
    <property type="entry name" value="SR_ResInv"/>
    <property type="match status" value="1"/>
</dbReference>
<dbReference type="RefSeq" id="WP_318757628.1">
    <property type="nucleotide sequence ID" value="NZ_JAWUZT010000025.1"/>
</dbReference>